<comment type="caution">
    <text evidence="3">The sequence shown here is derived from an EMBL/GenBank/DDBJ whole genome shotgun (WGS) entry which is preliminary data.</text>
</comment>
<evidence type="ECO:0000256" key="2">
    <source>
        <dbReference type="SAM" id="SignalP"/>
    </source>
</evidence>
<sequence>MVAAAAAAILGGAPIAGAQPFEPAIDCGPLEPDDSPRTPSHQQICDERQQKQQQPGLPEVPDLPQNQPQQAPQAAPPDNPNGVDLADKNCWVVRGVPTMWSPALVSAPGEQNWPCYHVYGLTPH</sequence>
<feature type="region of interest" description="Disordered" evidence="1">
    <location>
        <begin position="12"/>
        <end position="86"/>
    </location>
</feature>
<dbReference type="Proteomes" id="UP001168823">
    <property type="component" value="Unassembled WGS sequence"/>
</dbReference>
<gene>
    <name evidence="3" type="ORF">Q2100_08590</name>
</gene>
<protein>
    <recommendedName>
        <fullName evidence="5">Secreted protein</fullName>
    </recommendedName>
</protein>
<evidence type="ECO:0008006" key="5">
    <source>
        <dbReference type="Google" id="ProtNLM"/>
    </source>
</evidence>
<name>A0ABT8UDD0_9MYCO</name>
<keyword evidence="4" id="KW-1185">Reference proteome</keyword>
<evidence type="ECO:0000256" key="1">
    <source>
        <dbReference type="SAM" id="MobiDB-lite"/>
    </source>
</evidence>
<reference evidence="3" key="1">
    <citation type="submission" date="2023-07" db="EMBL/GenBank/DDBJ databases">
        <title>Mycolicibacterium sp. nov., a novel bacterial species.</title>
        <authorList>
            <person name="Cao Y."/>
        </authorList>
    </citation>
    <scope>NUCLEOTIDE SEQUENCE</scope>
    <source>
        <strain evidence="3">KC 300</strain>
    </source>
</reference>
<evidence type="ECO:0000313" key="3">
    <source>
        <dbReference type="EMBL" id="MDO3635797.1"/>
    </source>
</evidence>
<feature type="compositionally biased region" description="Low complexity" evidence="1">
    <location>
        <begin position="64"/>
        <end position="73"/>
    </location>
</feature>
<dbReference type="EMBL" id="JAUMSQ010000040">
    <property type="protein sequence ID" value="MDO3635797.1"/>
    <property type="molecule type" value="Genomic_DNA"/>
</dbReference>
<proteinExistence type="predicted"/>
<accession>A0ABT8UDD0</accession>
<feature type="signal peptide" evidence="2">
    <location>
        <begin position="1"/>
        <end position="18"/>
    </location>
</feature>
<evidence type="ECO:0000313" key="4">
    <source>
        <dbReference type="Proteomes" id="UP001168823"/>
    </source>
</evidence>
<feature type="chain" id="PRO_5046470215" description="Secreted protein" evidence="2">
    <location>
        <begin position="19"/>
        <end position="124"/>
    </location>
</feature>
<organism evidence="3 4">
    <name type="scientific">Mycolicibacterium arseniciresistens</name>
    <dbReference type="NCBI Taxonomy" id="3062257"/>
    <lineage>
        <taxon>Bacteria</taxon>
        <taxon>Bacillati</taxon>
        <taxon>Actinomycetota</taxon>
        <taxon>Actinomycetes</taxon>
        <taxon>Mycobacteriales</taxon>
        <taxon>Mycobacteriaceae</taxon>
        <taxon>Mycolicibacterium</taxon>
    </lineage>
</organism>
<dbReference type="RefSeq" id="WP_302913677.1">
    <property type="nucleotide sequence ID" value="NZ_JAUMSQ010000040.1"/>
</dbReference>
<keyword evidence="2" id="KW-0732">Signal</keyword>